<dbReference type="AlphaFoldDB" id="A0A1F5YQZ5"/>
<evidence type="ECO:0000313" key="2">
    <source>
        <dbReference type="Proteomes" id="UP000178448"/>
    </source>
</evidence>
<dbReference type="STRING" id="1798374.A2Z33_01995"/>
<gene>
    <name evidence="1" type="ORF">A2Z33_01995</name>
</gene>
<organism evidence="1 2">
    <name type="scientific">Candidatus Gottesmanbacteria bacterium RBG_16_52_11</name>
    <dbReference type="NCBI Taxonomy" id="1798374"/>
    <lineage>
        <taxon>Bacteria</taxon>
        <taxon>Candidatus Gottesmaniibacteriota</taxon>
    </lineage>
</organism>
<accession>A0A1F5YQZ5</accession>
<reference evidence="1 2" key="1">
    <citation type="journal article" date="2016" name="Nat. Commun.">
        <title>Thousands of microbial genomes shed light on interconnected biogeochemical processes in an aquifer system.</title>
        <authorList>
            <person name="Anantharaman K."/>
            <person name="Brown C.T."/>
            <person name="Hug L.A."/>
            <person name="Sharon I."/>
            <person name="Castelle C.J."/>
            <person name="Probst A.J."/>
            <person name="Thomas B.C."/>
            <person name="Singh A."/>
            <person name="Wilkins M.J."/>
            <person name="Karaoz U."/>
            <person name="Brodie E.L."/>
            <person name="Williams K.H."/>
            <person name="Hubbard S.S."/>
            <person name="Banfield J.F."/>
        </authorList>
    </citation>
    <scope>NUCLEOTIDE SEQUENCE [LARGE SCALE GENOMIC DNA]</scope>
</reference>
<evidence type="ECO:0000313" key="1">
    <source>
        <dbReference type="EMBL" id="OGG02546.1"/>
    </source>
</evidence>
<proteinExistence type="predicted"/>
<name>A0A1F5YQZ5_9BACT</name>
<dbReference type="EMBL" id="MFJD01000007">
    <property type="protein sequence ID" value="OGG02546.1"/>
    <property type="molecule type" value="Genomic_DNA"/>
</dbReference>
<sequence length="227" mass="24745">MVEHGSHQPTEAQQRPHLTVRLGAAVRDWANEHYNPLSVMEVWNEAFGRIYQALPDADKKAAFAKTQPLWLGAGFVTGTAATAADLTLSGILVRDMFFGPIPTVGRDNANRNAVYKACLAAFYGLGKPVELGHIAYRKVTKRDPEILQRFVRAAYTPTDRIYDYYRSDTPSYIRNPEKTRKIIASGFTAAEGAALGAIAATAPANSLTKRAARAAGAVGEKIARKIK</sequence>
<protein>
    <submittedName>
        <fullName evidence="1">Uncharacterized protein</fullName>
    </submittedName>
</protein>
<dbReference type="Proteomes" id="UP000178448">
    <property type="component" value="Unassembled WGS sequence"/>
</dbReference>
<comment type="caution">
    <text evidence="1">The sequence shown here is derived from an EMBL/GenBank/DDBJ whole genome shotgun (WGS) entry which is preliminary data.</text>
</comment>